<dbReference type="Pfam" id="PF00309">
    <property type="entry name" value="Sigma54_AID"/>
    <property type="match status" value="1"/>
</dbReference>
<dbReference type="EMBL" id="JARMAB010000016">
    <property type="protein sequence ID" value="MED1203782.1"/>
    <property type="molecule type" value="Genomic_DNA"/>
</dbReference>
<keyword evidence="4" id="KW-0548">Nucleotidyltransferase</keyword>
<dbReference type="Proteomes" id="UP001341444">
    <property type="component" value="Unassembled WGS sequence"/>
</dbReference>
<evidence type="ECO:0000256" key="2">
    <source>
        <dbReference type="ARBA" id="ARBA00022478"/>
    </source>
</evidence>
<keyword evidence="2" id="KW-0240">DNA-directed RNA polymerase</keyword>
<dbReference type="Pfam" id="PF04552">
    <property type="entry name" value="Sigma54_DBD"/>
    <property type="match status" value="1"/>
</dbReference>
<dbReference type="PROSITE" id="PS50044">
    <property type="entry name" value="SIGMA54_3"/>
    <property type="match status" value="1"/>
</dbReference>
<evidence type="ECO:0000256" key="5">
    <source>
        <dbReference type="ARBA" id="ARBA00023015"/>
    </source>
</evidence>
<dbReference type="PIRSF" id="PIRSF000774">
    <property type="entry name" value="RpoN"/>
    <property type="match status" value="1"/>
</dbReference>
<dbReference type="RefSeq" id="WP_066269688.1">
    <property type="nucleotide sequence ID" value="NZ_JARMAB010000016.1"/>
</dbReference>
<evidence type="ECO:0000259" key="10">
    <source>
        <dbReference type="Pfam" id="PF04963"/>
    </source>
</evidence>
<keyword evidence="5" id="KW-0805">Transcription regulation</keyword>
<evidence type="ECO:0000256" key="4">
    <source>
        <dbReference type="ARBA" id="ARBA00022695"/>
    </source>
</evidence>
<dbReference type="Gene3D" id="1.10.10.60">
    <property type="entry name" value="Homeodomain-like"/>
    <property type="match status" value="1"/>
</dbReference>
<dbReference type="NCBIfam" id="TIGR02395">
    <property type="entry name" value="rpoN_sigma"/>
    <property type="match status" value="1"/>
</dbReference>
<accession>A0ABU6MHA9</accession>
<reference evidence="11 12" key="1">
    <citation type="submission" date="2023-03" db="EMBL/GenBank/DDBJ databases">
        <title>Bacillus Genome Sequencing.</title>
        <authorList>
            <person name="Dunlap C."/>
        </authorList>
    </citation>
    <scope>NUCLEOTIDE SEQUENCE [LARGE SCALE GENOMIC DNA]</scope>
    <source>
        <strain evidence="11 12">B-23453</strain>
    </source>
</reference>
<dbReference type="PROSITE" id="PS00718">
    <property type="entry name" value="SIGMA54_2"/>
    <property type="match status" value="1"/>
</dbReference>
<evidence type="ECO:0000256" key="7">
    <source>
        <dbReference type="ARBA" id="ARBA00023125"/>
    </source>
</evidence>
<dbReference type="InterPro" id="IPR038709">
    <property type="entry name" value="RpoN_core-bd_sf"/>
</dbReference>
<dbReference type="PANTHER" id="PTHR32248:SF4">
    <property type="entry name" value="RNA POLYMERASE SIGMA-54 FACTOR"/>
    <property type="match status" value="1"/>
</dbReference>
<keyword evidence="12" id="KW-1185">Reference proteome</keyword>
<evidence type="ECO:0000256" key="3">
    <source>
        <dbReference type="ARBA" id="ARBA00022679"/>
    </source>
</evidence>
<keyword evidence="7" id="KW-0238">DNA-binding</keyword>
<feature type="domain" description="RNA polymerase sigma factor 54 core-binding" evidence="10">
    <location>
        <begin position="82"/>
        <end position="269"/>
    </location>
</feature>
<dbReference type="InterPro" id="IPR007634">
    <property type="entry name" value="RNA_pol_sigma_54_DNA-bd"/>
</dbReference>
<evidence type="ECO:0000313" key="11">
    <source>
        <dbReference type="EMBL" id="MED1203782.1"/>
    </source>
</evidence>
<dbReference type="PROSITE" id="PS00717">
    <property type="entry name" value="SIGMA54_1"/>
    <property type="match status" value="1"/>
</dbReference>
<dbReference type="PRINTS" id="PR00045">
    <property type="entry name" value="SIGMA54FCT"/>
</dbReference>
<feature type="domain" description="RNA polymerase sigma factor 54 DNA-binding" evidence="9">
    <location>
        <begin position="283"/>
        <end position="444"/>
    </location>
</feature>
<evidence type="ECO:0000256" key="1">
    <source>
        <dbReference type="ARBA" id="ARBA00008798"/>
    </source>
</evidence>
<dbReference type="InterPro" id="IPR000394">
    <property type="entry name" value="RNA_pol_sigma_54"/>
</dbReference>
<dbReference type="InterPro" id="IPR007046">
    <property type="entry name" value="RNA_pol_sigma_54_core-bd"/>
</dbReference>
<keyword evidence="8" id="KW-0804">Transcription</keyword>
<name>A0ABU6MHA9_9BACI</name>
<evidence type="ECO:0000256" key="6">
    <source>
        <dbReference type="ARBA" id="ARBA00023082"/>
    </source>
</evidence>
<protein>
    <submittedName>
        <fullName evidence="11">RNA polymerase factor sigma-54</fullName>
    </submittedName>
</protein>
<comment type="caution">
    <text evidence="11">The sequence shown here is derived from an EMBL/GenBank/DDBJ whole genome shotgun (WGS) entry which is preliminary data.</text>
</comment>
<organism evidence="11 12">
    <name type="scientific">Heyndrickxia acidicola</name>
    <dbReference type="NCBI Taxonomy" id="209389"/>
    <lineage>
        <taxon>Bacteria</taxon>
        <taxon>Bacillati</taxon>
        <taxon>Bacillota</taxon>
        <taxon>Bacilli</taxon>
        <taxon>Bacillales</taxon>
        <taxon>Bacillaceae</taxon>
        <taxon>Heyndrickxia</taxon>
    </lineage>
</organism>
<evidence type="ECO:0000256" key="8">
    <source>
        <dbReference type="ARBA" id="ARBA00023163"/>
    </source>
</evidence>
<keyword evidence="6" id="KW-0731">Sigma factor</keyword>
<dbReference type="Gene3D" id="1.10.10.1330">
    <property type="entry name" value="RNA polymerase sigma-54 factor, core-binding domain"/>
    <property type="match status" value="1"/>
</dbReference>
<keyword evidence="3" id="KW-0808">Transferase</keyword>
<proteinExistence type="inferred from homology"/>
<comment type="similarity">
    <text evidence="1">Belongs to the sigma-54 factor family.</text>
</comment>
<sequence>MELQTGLWQNQSLKLAMTQELKQAIELLAYSAEELAAFLEAEAMENPLIKLEHSYLTFVDSRIDISRKQKKQSFDQGNQSWIEQVPQTSGSLYDALFFQISMKALPKREERIIKQFIYHLDLNGYFAVGMEDAAAAAKISLAEAEECLQLLQTLEPAGVGARTLQECLLIQIERNGRKHALAEPILSSHFLDFAEKRWRKLSKELKVSTKEIQEAADYIRTLNPRPGARFSQASSEYVIPDLIVIKQDMNLELHLFEKHLPSVTFQKDYYRDLSMYRDRQVQKFLKEKARGFRTITKTLDQRRKTIYEVGMALLEQQRDFFLKGPFYLKPLTLKEVADQIGVHESTVSRAVKGKYIQTPHGTFEMKKFFSAALAAVEEQNESQASAAQVKNKIIEMVRQENKMKPLSDQNIADAFKRMGIMVSRRTIAKYREQLTILPSSKRKRYE</sequence>
<gene>
    <name evidence="11" type="primary">rpoN</name>
    <name evidence="11" type="ORF">P4T90_11975</name>
</gene>
<dbReference type="PANTHER" id="PTHR32248">
    <property type="entry name" value="RNA POLYMERASE SIGMA-54 FACTOR"/>
    <property type="match status" value="1"/>
</dbReference>
<evidence type="ECO:0000259" key="9">
    <source>
        <dbReference type="Pfam" id="PF04552"/>
    </source>
</evidence>
<evidence type="ECO:0000313" key="12">
    <source>
        <dbReference type="Proteomes" id="UP001341444"/>
    </source>
</evidence>
<dbReference type="Pfam" id="PF04963">
    <property type="entry name" value="Sigma54_CBD"/>
    <property type="match status" value="1"/>
</dbReference>